<dbReference type="HAMAP" id="MF_00528">
    <property type="entry name" value="Maf"/>
    <property type="match status" value="1"/>
</dbReference>
<dbReference type="Pfam" id="PF02545">
    <property type="entry name" value="Maf"/>
    <property type="match status" value="1"/>
</dbReference>
<feature type="site" description="Important for substrate specificity" evidence="4">
    <location>
        <position position="16"/>
    </location>
</feature>
<comment type="catalytic activity">
    <reaction evidence="4">
        <text>UTP + H2O = UMP + diphosphate + H(+)</text>
        <dbReference type="Rhea" id="RHEA:29395"/>
        <dbReference type="ChEBI" id="CHEBI:15377"/>
        <dbReference type="ChEBI" id="CHEBI:15378"/>
        <dbReference type="ChEBI" id="CHEBI:33019"/>
        <dbReference type="ChEBI" id="CHEBI:46398"/>
        <dbReference type="ChEBI" id="CHEBI:57865"/>
        <dbReference type="EC" id="3.6.1.9"/>
    </reaction>
</comment>
<dbReference type="AlphaFoldDB" id="M1YJA9"/>
<dbReference type="HOGENOM" id="CLU_040416_2_1_0"/>
<dbReference type="InterPro" id="IPR029001">
    <property type="entry name" value="ITPase-like_fam"/>
</dbReference>
<protein>
    <recommendedName>
        <fullName evidence="4">dTTP/UTP pyrophosphatase</fullName>
        <shortName evidence="4">dTTPase/UTPase</shortName>
        <ecNumber evidence="4">3.6.1.9</ecNumber>
    </recommendedName>
    <alternativeName>
        <fullName evidence="4">Nucleoside triphosphate pyrophosphatase</fullName>
    </alternativeName>
    <alternativeName>
        <fullName evidence="4">Nucleotide pyrophosphatase</fullName>
        <shortName evidence="4">Nucleotide PPase</shortName>
    </alternativeName>
</protein>
<evidence type="ECO:0000256" key="1">
    <source>
        <dbReference type="ARBA" id="ARBA00001968"/>
    </source>
</evidence>
<feature type="site" description="Important for substrate specificity" evidence="4">
    <location>
        <position position="157"/>
    </location>
</feature>
<dbReference type="FunCoup" id="M1YJA9">
    <property type="interactions" value="303"/>
</dbReference>
<dbReference type="PIRSF" id="PIRSF006305">
    <property type="entry name" value="Maf"/>
    <property type="match status" value="1"/>
</dbReference>
<evidence type="ECO:0000256" key="4">
    <source>
        <dbReference type="HAMAP-Rule" id="MF_00528"/>
    </source>
</evidence>
<keyword evidence="4" id="KW-0963">Cytoplasm</keyword>
<dbReference type="GO" id="GO:0005737">
    <property type="term" value="C:cytoplasm"/>
    <property type="evidence" value="ECO:0007669"/>
    <property type="project" value="UniProtKB-SubCell"/>
</dbReference>
<dbReference type="PANTHER" id="PTHR43213:SF5">
    <property type="entry name" value="BIFUNCTIONAL DTTP_UTP PYROPHOSPHATASE_METHYLTRANSFERASE PROTEIN-RELATED"/>
    <property type="match status" value="1"/>
</dbReference>
<dbReference type="STRING" id="1266370.NITGR_320006"/>
<comment type="similarity">
    <text evidence="4">Belongs to the Maf family. YhdE subfamily.</text>
</comment>
<keyword evidence="2 4" id="KW-0378">Hydrolase</keyword>
<feature type="site" description="Important for substrate specificity" evidence="4">
    <location>
        <position position="74"/>
    </location>
</feature>
<name>M1YJA9_NITG3</name>
<dbReference type="InParanoid" id="M1YJA9"/>
<dbReference type="OrthoDB" id="9807767at2"/>
<dbReference type="EC" id="3.6.1.9" evidence="4"/>
<evidence type="ECO:0000256" key="3">
    <source>
        <dbReference type="ARBA" id="ARBA00023080"/>
    </source>
</evidence>
<dbReference type="GO" id="GO:0009117">
    <property type="term" value="P:nucleotide metabolic process"/>
    <property type="evidence" value="ECO:0007669"/>
    <property type="project" value="UniProtKB-KW"/>
</dbReference>
<keyword evidence="3 4" id="KW-0546">Nucleotide metabolism</keyword>
<comment type="caution">
    <text evidence="4">Lacks conserved residue(s) required for the propagation of feature annotation.</text>
</comment>
<comment type="catalytic activity">
    <reaction evidence="4">
        <text>dTTP + H2O = dTMP + diphosphate + H(+)</text>
        <dbReference type="Rhea" id="RHEA:28534"/>
        <dbReference type="ChEBI" id="CHEBI:15377"/>
        <dbReference type="ChEBI" id="CHEBI:15378"/>
        <dbReference type="ChEBI" id="CHEBI:33019"/>
        <dbReference type="ChEBI" id="CHEBI:37568"/>
        <dbReference type="ChEBI" id="CHEBI:63528"/>
        <dbReference type="EC" id="3.6.1.9"/>
    </reaction>
</comment>
<dbReference type="Gene3D" id="3.90.950.10">
    <property type="match status" value="1"/>
</dbReference>
<feature type="active site" description="Proton acceptor" evidence="4">
    <location>
        <position position="73"/>
    </location>
</feature>
<dbReference type="GO" id="GO:0036221">
    <property type="term" value="F:UTP diphosphatase activity"/>
    <property type="evidence" value="ECO:0007669"/>
    <property type="project" value="RHEA"/>
</dbReference>
<evidence type="ECO:0000313" key="6">
    <source>
        <dbReference type="Proteomes" id="UP000011704"/>
    </source>
</evidence>
<dbReference type="SUPFAM" id="SSF52972">
    <property type="entry name" value="ITPase-like"/>
    <property type="match status" value="1"/>
</dbReference>
<proteinExistence type="inferred from homology"/>
<comment type="function">
    <text evidence="4">Nucleoside triphosphate pyrophosphatase that hydrolyzes dTTP and UTP. May have a dual role in cell division arrest and in preventing the incorporation of modified nucleotides into cellular nucleic acids.</text>
</comment>
<dbReference type="GO" id="GO:0036218">
    <property type="term" value="F:dTTP diphosphatase activity"/>
    <property type="evidence" value="ECO:0007669"/>
    <property type="project" value="RHEA"/>
</dbReference>
<dbReference type="EMBL" id="CAQJ01000036">
    <property type="protein sequence ID" value="CCQ90596.1"/>
    <property type="molecule type" value="Genomic_DNA"/>
</dbReference>
<comment type="cofactor">
    <cofactor evidence="1 4">
        <name>a divalent metal cation</name>
        <dbReference type="ChEBI" id="CHEBI:60240"/>
    </cofactor>
</comment>
<comment type="subcellular location">
    <subcellularLocation>
        <location evidence="4">Cytoplasm</location>
    </subcellularLocation>
</comment>
<dbReference type="InterPro" id="IPR003697">
    <property type="entry name" value="Maf-like"/>
</dbReference>
<reference evidence="5 6" key="1">
    <citation type="journal article" date="2013" name="Front. Microbiol.">
        <title>The genome of Nitrospina gracilis illuminates the metabolism and evolution of the major marine nitrite oxidizer.</title>
        <authorList>
            <person name="Luecker S."/>
            <person name="Nowka B."/>
            <person name="Rattei T."/>
            <person name="Spieck E."/>
            <person name="and Daims H."/>
        </authorList>
    </citation>
    <scope>NUCLEOTIDE SEQUENCE [LARGE SCALE GENOMIC DNA]</scope>
    <source>
        <strain evidence="5 6">3/211</strain>
    </source>
</reference>
<keyword evidence="6" id="KW-1185">Reference proteome</keyword>
<organism evidence="5 6">
    <name type="scientific">Nitrospina gracilis (strain 3/211)</name>
    <dbReference type="NCBI Taxonomy" id="1266370"/>
    <lineage>
        <taxon>Bacteria</taxon>
        <taxon>Pseudomonadati</taxon>
        <taxon>Nitrospinota/Tectimicrobiota group</taxon>
        <taxon>Nitrospinota</taxon>
        <taxon>Nitrospinia</taxon>
        <taxon>Nitrospinales</taxon>
        <taxon>Nitrospinaceae</taxon>
        <taxon>Nitrospina</taxon>
    </lineage>
</organism>
<evidence type="ECO:0000313" key="5">
    <source>
        <dbReference type="EMBL" id="CCQ90596.1"/>
    </source>
</evidence>
<dbReference type="RefSeq" id="WP_005008295.1">
    <property type="nucleotide sequence ID" value="NZ_HG422173.1"/>
</dbReference>
<sequence>MADSNPKLILASQSPRRIDLLRQMELKFEIIPASMDEVTDPTLPPEENAKALAYQKAEHVARTHPGCFVIGADTIVVLEDRLLGKPQNVKDAEAMLNELSGRAHQVITGVALIDPEGVHSAHAEVSTVRIQKLDLETIRRYIEGGEPMDKAGAYAIQGEGAELVEGWSGSWTNIVGLPVKAVSHLLEQAGFPHRPNTENIEIL</sequence>
<gene>
    <name evidence="5" type="ORF">NITGR_320006</name>
</gene>
<accession>M1YJA9</accession>
<comment type="caution">
    <text evidence="5">The sequence shown here is derived from an EMBL/GenBank/DDBJ whole genome shotgun (WGS) entry which is preliminary data.</text>
</comment>
<dbReference type="CDD" id="cd00555">
    <property type="entry name" value="Maf"/>
    <property type="match status" value="1"/>
</dbReference>
<dbReference type="Proteomes" id="UP000011704">
    <property type="component" value="Unassembled WGS sequence"/>
</dbReference>
<dbReference type="PANTHER" id="PTHR43213">
    <property type="entry name" value="BIFUNCTIONAL DTTP/UTP PYROPHOSPHATASE/METHYLTRANSFERASE PROTEIN-RELATED"/>
    <property type="match status" value="1"/>
</dbReference>
<dbReference type="NCBIfam" id="TIGR00172">
    <property type="entry name" value="maf"/>
    <property type="match status" value="1"/>
</dbReference>
<evidence type="ECO:0000256" key="2">
    <source>
        <dbReference type="ARBA" id="ARBA00022801"/>
    </source>
</evidence>